<reference evidence="1" key="1">
    <citation type="submission" date="2020-11" db="EMBL/GenBank/DDBJ databases">
        <authorList>
            <person name="Tran Van P."/>
        </authorList>
    </citation>
    <scope>NUCLEOTIDE SEQUENCE</scope>
</reference>
<feature type="non-terminal residue" evidence="1">
    <location>
        <position position="1"/>
    </location>
</feature>
<sequence length="130" mass="15148">LISHYTIWSSGLYCCLSSEVCRRPQDIIKLYAQQSNFKLSRHVRSISIERQRNAINRGQGSAGEVRASTPTNIKIKEWFTTINHKWTKIKKQTQQTILRHQPLITDTSDYADKKWLQKCFAVMCHLGRVN</sequence>
<evidence type="ECO:0000313" key="2">
    <source>
        <dbReference type="Proteomes" id="UP000728032"/>
    </source>
</evidence>
<evidence type="ECO:0000313" key="1">
    <source>
        <dbReference type="EMBL" id="CAD7658857.1"/>
    </source>
</evidence>
<dbReference type="Proteomes" id="UP000728032">
    <property type="component" value="Unassembled WGS sequence"/>
</dbReference>
<keyword evidence="2" id="KW-1185">Reference proteome</keyword>
<dbReference type="OrthoDB" id="10659006at2759"/>
<name>A0A7R9QVM9_9ACAR</name>
<dbReference type="AlphaFoldDB" id="A0A7R9QVM9"/>
<accession>A0A7R9QVM9</accession>
<dbReference type="EMBL" id="CAJPVJ010016002">
    <property type="protein sequence ID" value="CAG2176043.1"/>
    <property type="molecule type" value="Genomic_DNA"/>
</dbReference>
<organism evidence="1">
    <name type="scientific">Oppiella nova</name>
    <dbReference type="NCBI Taxonomy" id="334625"/>
    <lineage>
        <taxon>Eukaryota</taxon>
        <taxon>Metazoa</taxon>
        <taxon>Ecdysozoa</taxon>
        <taxon>Arthropoda</taxon>
        <taxon>Chelicerata</taxon>
        <taxon>Arachnida</taxon>
        <taxon>Acari</taxon>
        <taxon>Acariformes</taxon>
        <taxon>Sarcoptiformes</taxon>
        <taxon>Oribatida</taxon>
        <taxon>Brachypylina</taxon>
        <taxon>Oppioidea</taxon>
        <taxon>Oppiidae</taxon>
        <taxon>Oppiella</taxon>
    </lineage>
</organism>
<gene>
    <name evidence="1" type="ORF">ONB1V03_LOCUS15477</name>
</gene>
<protein>
    <submittedName>
        <fullName evidence="1">Uncharacterized protein</fullName>
    </submittedName>
</protein>
<dbReference type="EMBL" id="OC930827">
    <property type="protein sequence ID" value="CAD7658857.1"/>
    <property type="molecule type" value="Genomic_DNA"/>
</dbReference>
<proteinExistence type="predicted"/>